<dbReference type="EMBL" id="AZBU02000003">
    <property type="protein sequence ID" value="TKR87853.1"/>
    <property type="molecule type" value="Genomic_DNA"/>
</dbReference>
<reference evidence="2 3" key="2">
    <citation type="journal article" date="2019" name="G3 (Bethesda)">
        <title>Hybrid Assembly of the Genome of the Entomopathogenic Nematode Steinernema carpocapsae Identifies the X-Chromosome.</title>
        <authorList>
            <person name="Serra L."/>
            <person name="Macchietto M."/>
            <person name="Macias-Munoz A."/>
            <person name="McGill C.J."/>
            <person name="Rodriguez I.M."/>
            <person name="Rodriguez B."/>
            <person name="Murad R."/>
            <person name="Mortazavi A."/>
        </authorList>
    </citation>
    <scope>NUCLEOTIDE SEQUENCE [LARGE SCALE GENOMIC DNA]</scope>
    <source>
        <strain evidence="2 3">ALL</strain>
    </source>
</reference>
<evidence type="ECO:0000259" key="1">
    <source>
        <dbReference type="Pfam" id="PF01764"/>
    </source>
</evidence>
<dbReference type="OrthoDB" id="426718at2759"/>
<dbReference type="InterPro" id="IPR029058">
    <property type="entry name" value="AB_hydrolase_fold"/>
</dbReference>
<evidence type="ECO:0000313" key="2">
    <source>
        <dbReference type="EMBL" id="TKR87853.1"/>
    </source>
</evidence>
<gene>
    <name evidence="2" type="ORF">L596_012188</name>
</gene>
<dbReference type="Gene3D" id="3.40.50.1820">
    <property type="entry name" value="alpha/beta hydrolase"/>
    <property type="match status" value="1"/>
</dbReference>
<dbReference type="GO" id="GO:0006629">
    <property type="term" value="P:lipid metabolic process"/>
    <property type="evidence" value="ECO:0007669"/>
    <property type="project" value="InterPro"/>
</dbReference>
<proteinExistence type="predicted"/>
<reference evidence="2 3" key="1">
    <citation type="journal article" date="2015" name="Genome Biol.">
        <title>Comparative genomics of Steinernema reveals deeply conserved gene regulatory networks.</title>
        <authorList>
            <person name="Dillman A.R."/>
            <person name="Macchietto M."/>
            <person name="Porter C.F."/>
            <person name="Rogers A."/>
            <person name="Williams B."/>
            <person name="Antoshechkin I."/>
            <person name="Lee M.M."/>
            <person name="Goodwin Z."/>
            <person name="Lu X."/>
            <person name="Lewis E.E."/>
            <person name="Goodrich-Blair H."/>
            <person name="Stock S.P."/>
            <person name="Adams B.J."/>
            <person name="Sternberg P.W."/>
            <person name="Mortazavi A."/>
        </authorList>
    </citation>
    <scope>NUCLEOTIDE SEQUENCE [LARGE SCALE GENOMIC DNA]</scope>
    <source>
        <strain evidence="2 3">ALL</strain>
    </source>
</reference>
<evidence type="ECO:0000313" key="3">
    <source>
        <dbReference type="Proteomes" id="UP000298663"/>
    </source>
</evidence>
<sequence length="189" mass="21523">MRLKLSSTFVKVRLTPNSLLNSWTQEIWSANLRFPVRSACSTAKRIATCTPLLQDPHGGVLPRRENCQPRRHGHRHGHTLEKVCPEISVGTFGEPKVGDATFVTAVGQQLPDYFRVVNKYDPIPLFPWDDYAETETTSTNYFVDCENYNAPKCPTEKGFWKIVFTINYHVGYFAQKGFGKRKCEPLPSL</sequence>
<organism evidence="2 3">
    <name type="scientific">Steinernema carpocapsae</name>
    <name type="common">Entomopathogenic nematode</name>
    <dbReference type="NCBI Taxonomy" id="34508"/>
    <lineage>
        <taxon>Eukaryota</taxon>
        <taxon>Metazoa</taxon>
        <taxon>Ecdysozoa</taxon>
        <taxon>Nematoda</taxon>
        <taxon>Chromadorea</taxon>
        <taxon>Rhabditida</taxon>
        <taxon>Tylenchina</taxon>
        <taxon>Panagrolaimomorpha</taxon>
        <taxon>Strongyloidoidea</taxon>
        <taxon>Steinernematidae</taxon>
        <taxon>Steinernema</taxon>
    </lineage>
</organism>
<accession>A0A4U5NX58</accession>
<keyword evidence="3" id="KW-1185">Reference proteome</keyword>
<comment type="caution">
    <text evidence="2">The sequence shown here is derived from an EMBL/GenBank/DDBJ whole genome shotgun (WGS) entry which is preliminary data.</text>
</comment>
<dbReference type="Proteomes" id="UP000298663">
    <property type="component" value="Unassembled WGS sequence"/>
</dbReference>
<dbReference type="Pfam" id="PF01764">
    <property type="entry name" value="Lipase_3"/>
    <property type="match status" value="1"/>
</dbReference>
<dbReference type="AlphaFoldDB" id="A0A4U5NX58"/>
<name>A0A4U5NX58_STECR</name>
<protein>
    <recommendedName>
        <fullName evidence="1">Fungal lipase-type domain-containing protein</fullName>
    </recommendedName>
</protein>
<feature type="domain" description="Fungal lipase-type" evidence="1">
    <location>
        <begin position="85"/>
        <end position="128"/>
    </location>
</feature>
<dbReference type="InterPro" id="IPR002921">
    <property type="entry name" value="Fungal_lipase-type"/>
</dbReference>
<dbReference type="SUPFAM" id="SSF53474">
    <property type="entry name" value="alpha/beta-Hydrolases"/>
    <property type="match status" value="1"/>
</dbReference>